<feature type="signal peptide" evidence="1">
    <location>
        <begin position="1"/>
        <end position="22"/>
    </location>
</feature>
<gene>
    <name evidence="2" type="ORF">NCTC10797_02385</name>
</gene>
<evidence type="ECO:0000256" key="1">
    <source>
        <dbReference type="SAM" id="SignalP"/>
    </source>
</evidence>
<reference evidence="2 3" key="1">
    <citation type="submission" date="2019-02" db="EMBL/GenBank/DDBJ databases">
        <authorList>
            <consortium name="Pathogen Informatics"/>
        </authorList>
    </citation>
    <scope>NUCLEOTIDE SEQUENCE [LARGE SCALE GENOMIC DNA]</scope>
    <source>
        <strain evidence="2 3">3012STDY6756504</strain>
    </source>
</reference>
<proteinExistence type="predicted"/>
<keyword evidence="1" id="KW-0732">Signal</keyword>
<dbReference type="AlphaFoldDB" id="A0A4V6IC77"/>
<protein>
    <recommendedName>
        <fullName evidence="4">Secreted protein</fullName>
    </recommendedName>
</protein>
<dbReference type="Proteomes" id="UP000290439">
    <property type="component" value="Chromosome"/>
</dbReference>
<name>A0A4V6IC77_9NOCA</name>
<accession>A0A4V6IC77</accession>
<evidence type="ECO:0000313" key="3">
    <source>
        <dbReference type="Proteomes" id="UP000290439"/>
    </source>
</evidence>
<evidence type="ECO:0008006" key="4">
    <source>
        <dbReference type="Google" id="ProtNLM"/>
    </source>
</evidence>
<organism evidence="2 3">
    <name type="scientific">Nocardia cyriacigeorgica</name>
    <dbReference type="NCBI Taxonomy" id="135487"/>
    <lineage>
        <taxon>Bacteria</taxon>
        <taxon>Bacillati</taxon>
        <taxon>Actinomycetota</taxon>
        <taxon>Actinomycetes</taxon>
        <taxon>Mycobacteriales</taxon>
        <taxon>Nocardiaceae</taxon>
        <taxon>Nocardia</taxon>
    </lineage>
</organism>
<dbReference type="RefSeq" id="WP_130917168.1">
    <property type="nucleotide sequence ID" value="NZ_JADLQM010000007.1"/>
</dbReference>
<dbReference type="EMBL" id="LR215973">
    <property type="protein sequence ID" value="VFA98613.1"/>
    <property type="molecule type" value="Genomic_DNA"/>
</dbReference>
<sequence length="78" mass="7505">MRKVLGGIGIGAALMFSTTLGAGPAAADAPTAAPVASPSNLTMWLRPLASLVGSGSVTICPGQAMGSFGCSCPPGICL</sequence>
<feature type="chain" id="PRO_5039665419" description="Secreted protein" evidence="1">
    <location>
        <begin position="23"/>
        <end position="78"/>
    </location>
</feature>
<evidence type="ECO:0000313" key="2">
    <source>
        <dbReference type="EMBL" id="VFA98613.1"/>
    </source>
</evidence>